<dbReference type="AlphaFoldDB" id="A0A9Q0LTT3"/>
<gene>
    <name evidence="1" type="ORF">M0811_00623</name>
</gene>
<evidence type="ECO:0000313" key="1">
    <source>
        <dbReference type="EMBL" id="KAJ5077303.1"/>
    </source>
</evidence>
<reference evidence="1" key="1">
    <citation type="submission" date="2022-10" db="EMBL/GenBank/DDBJ databases">
        <title>Novel sulphate-reducing endosymbionts in the free-living metamonad Anaeramoeba.</title>
        <authorList>
            <person name="Jerlstrom-Hultqvist J."/>
            <person name="Cepicka I."/>
            <person name="Gallot-Lavallee L."/>
            <person name="Salas-Leiva D."/>
            <person name="Curtis B.A."/>
            <person name="Zahonova K."/>
            <person name="Pipaliya S."/>
            <person name="Dacks J."/>
            <person name="Roger A.J."/>
        </authorList>
    </citation>
    <scope>NUCLEOTIDE SEQUENCE</scope>
    <source>
        <strain evidence="1">BMAN</strain>
    </source>
</reference>
<keyword evidence="2" id="KW-1185">Reference proteome</keyword>
<protein>
    <submittedName>
        <fullName evidence="1">Uncharacterized protein</fullName>
    </submittedName>
</protein>
<sequence>MVMGELFIRCNAIHSELFFLKYKQPANIIPRKCSNKGKRCYLLKKMKRYFFYPISFTTPTWYKSVFVLRIEKWRTSCFITNQVSQFKQKTMNLGISSFQMRYSFF</sequence>
<name>A0A9Q0LTT3_ANAIG</name>
<accession>A0A9Q0LTT3</accession>
<dbReference type="Proteomes" id="UP001149090">
    <property type="component" value="Unassembled WGS sequence"/>
</dbReference>
<evidence type="ECO:0000313" key="2">
    <source>
        <dbReference type="Proteomes" id="UP001149090"/>
    </source>
</evidence>
<organism evidence="1 2">
    <name type="scientific">Anaeramoeba ignava</name>
    <name type="common">Anaerobic marine amoeba</name>
    <dbReference type="NCBI Taxonomy" id="1746090"/>
    <lineage>
        <taxon>Eukaryota</taxon>
        <taxon>Metamonada</taxon>
        <taxon>Anaeramoebidae</taxon>
        <taxon>Anaeramoeba</taxon>
    </lineage>
</organism>
<dbReference type="EMBL" id="JAPDFW010000059">
    <property type="protein sequence ID" value="KAJ5077303.1"/>
    <property type="molecule type" value="Genomic_DNA"/>
</dbReference>
<proteinExistence type="predicted"/>
<comment type="caution">
    <text evidence="1">The sequence shown here is derived from an EMBL/GenBank/DDBJ whole genome shotgun (WGS) entry which is preliminary data.</text>
</comment>